<dbReference type="InterPro" id="IPR032675">
    <property type="entry name" value="LRR_dom_sf"/>
</dbReference>
<dbReference type="Pfam" id="PF00560">
    <property type="entry name" value="LRR_1"/>
    <property type="match status" value="2"/>
</dbReference>
<dbReference type="PROSITE" id="PS51450">
    <property type="entry name" value="LRR"/>
    <property type="match status" value="4"/>
</dbReference>
<feature type="compositionally biased region" description="Polar residues" evidence="3">
    <location>
        <begin position="408"/>
        <end position="431"/>
    </location>
</feature>
<reference evidence="4 5" key="1">
    <citation type="journal article" date="2013" name="Fungal Biol.">
        <title>Analysis of microsatellite markers in the genome of the plant pathogen Ceratocystis fimbriata.</title>
        <authorList>
            <person name="Simpson M.C."/>
            <person name="Wilken P.M."/>
            <person name="Coetzee M.P."/>
            <person name="Wingfield M.J."/>
            <person name="Wingfield B.D."/>
        </authorList>
    </citation>
    <scope>NUCLEOTIDE SEQUENCE [LARGE SCALE GENOMIC DNA]</scope>
    <source>
        <strain evidence="4 5">CBS 114723</strain>
    </source>
</reference>
<evidence type="ECO:0000256" key="2">
    <source>
        <dbReference type="ARBA" id="ARBA00022737"/>
    </source>
</evidence>
<keyword evidence="2" id="KW-0677">Repeat</keyword>
<dbReference type="Gene3D" id="3.80.10.10">
    <property type="entry name" value="Ribonuclease Inhibitor"/>
    <property type="match status" value="4"/>
</dbReference>
<comment type="caution">
    <text evidence="4">The sequence shown here is derived from an EMBL/GenBank/DDBJ whole genome shotgun (WGS) entry which is preliminary data.</text>
</comment>
<feature type="compositionally biased region" description="Polar residues" evidence="3">
    <location>
        <begin position="169"/>
        <end position="200"/>
    </location>
</feature>
<dbReference type="OrthoDB" id="676979at2759"/>
<feature type="compositionally biased region" description="Polar residues" evidence="3">
    <location>
        <begin position="867"/>
        <end position="881"/>
    </location>
</feature>
<feature type="compositionally biased region" description="Low complexity" evidence="3">
    <location>
        <begin position="882"/>
        <end position="897"/>
    </location>
</feature>
<reference evidence="4 5" key="2">
    <citation type="journal article" date="2013" name="IMA Fungus">
        <title>IMA Genome-F 1: Ceratocystis fimbriata: Draft nuclear genome sequence for the plant pathogen, Ceratocystis fimbriata.</title>
        <authorList>
            <person name="Wilken P.M."/>
            <person name="Steenkamp E.T."/>
            <person name="Wingfield M.J."/>
            <person name="de Beer Z.W."/>
            <person name="Wingfield B.D."/>
        </authorList>
    </citation>
    <scope>NUCLEOTIDE SEQUENCE [LARGE SCALE GENOMIC DNA]</scope>
    <source>
        <strain evidence="4 5">CBS 114723</strain>
    </source>
</reference>
<sequence>MDNKSTAKTGIPRLSKLPVPRTTPSIKKAASRDSLIGAPAETRTTRLRQSMSRDQLSNSYSKPIPAAPKASSATRPQSVIGPRSKPPVSLARGRAGDRSSIAIPRKSSRSVYTPSTEQPTVRTITPIKDSEQKTDGEPDKDQLLFKKRSTVLTRRPSETWGKSPYVPPTSISRPASRSSRTPQESGSPQDSPQEYTQRDQSLSRDKSGLSLAERTAETLQKVASSPRLERKASSFFDRNLLSPARDGSSRPTSRQSSRGDPSSPIGGPRMSVLSPTRSPKPTPLSGGVPSALRPAKTRQSLGGNDDTTEAGFNTLPARPLKPRASINGLFRQPSLQNMKNPYDAPRRVSSVSLRSPLKDTPVKSTAPLKPTPEQAESKVEKSSMALREQIAAARAAARKAVMEITEDISPQPSGKNSGSVSPEAESPSSMLGRTGRARTGTVIHSGRPIQFDPLPEDPFNQRRTQGAKNKILLGHLGHARGTGRLNIAGMGLKAIPPEVLHMYDLSMLGDDAGSWSESVDLTRFVAADNELESIGDDIFPDREPEEYANDDGLCNIFGSLETLDLHGNMLVSVPLGLRRLCNLTSLNLSHNRISNDSLDLISQISSLRDLKLAKNLLYGPLPPSFSNLINLEVLDINGNNVSSLPSDIAKMNRLRMLNLSENSFESLPFKGLSQLPLTEINARKNKINGVLIDGEVSSMPLLQILDLSCNRITHLVPDGSQISFPSLHQLTMSVNKLKKLPAMETWTNLMTLAVDENSIPDFPPGFTTLSKLRHVDFSSNDVRIVPPEISSMNSLMMIRLSGNPLRDKKFGTITTEELKDILSSRLEPPPAYHTLSHNPNVRLETAQTVDNKRPDSPDTVIGPEDSPSPTGSPNAEYQQDRSWTSPTSAAQPASSGPVVANRSRSHTMSSQQNWPVKIGGILDRSRTESSSLHPVVCSKISSTNRIHQVYLQHNLFSVFPEALSFFADTLTSLSLAHNLMVGESYLTEMLELPALKELNVMSNKITSLVPLTIYLHAPELDKIDASMNRINSLPAGLMAAFPKLTVLQMANNHIVDLDPDTIAGLRIVDVSNNDIAHLNPRLGLLGGHAGLQRLEVTGNRFRVPRWSVLERGTEATLRWLRGRVPMAEKAAWRDENGSDPDQ</sequence>
<evidence type="ECO:0000256" key="1">
    <source>
        <dbReference type="ARBA" id="ARBA00022614"/>
    </source>
</evidence>
<dbReference type="Proteomes" id="UP000222788">
    <property type="component" value="Unassembled WGS sequence"/>
</dbReference>
<organism evidence="4 5">
    <name type="scientific">Ceratocystis fimbriata CBS 114723</name>
    <dbReference type="NCBI Taxonomy" id="1035309"/>
    <lineage>
        <taxon>Eukaryota</taxon>
        <taxon>Fungi</taxon>
        <taxon>Dikarya</taxon>
        <taxon>Ascomycota</taxon>
        <taxon>Pezizomycotina</taxon>
        <taxon>Sordariomycetes</taxon>
        <taxon>Hypocreomycetidae</taxon>
        <taxon>Microascales</taxon>
        <taxon>Ceratocystidaceae</taxon>
        <taxon>Ceratocystis</taxon>
    </lineage>
</organism>
<dbReference type="SMART" id="SM00369">
    <property type="entry name" value="LRR_TYP"/>
    <property type="match status" value="9"/>
</dbReference>
<feature type="compositionally biased region" description="Low complexity" evidence="3">
    <location>
        <begin position="59"/>
        <end position="73"/>
    </location>
</feature>
<keyword evidence="1" id="KW-0433">Leucine-rich repeat</keyword>
<evidence type="ECO:0000313" key="5">
    <source>
        <dbReference type="Proteomes" id="UP000222788"/>
    </source>
</evidence>
<feature type="region of interest" description="Disordered" evidence="3">
    <location>
        <begin position="1"/>
        <end position="382"/>
    </location>
</feature>
<dbReference type="GO" id="GO:0005737">
    <property type="term" value="C:cytoplasm"/>
    <property type="evidence" value="ECO:0007669"/>
    <property type="project" value="TreeGrafter"/>
</dbReference>
<proteinExistence type="predicted"/>
<dbReference type="SUPFAM" id="SSF52058">
    <property type="entry name" value="L domain-like"/>
    <property type="match status" value="2"/>
</dbReference>
<protein>
    <submittedName>
        <fullName evidence="4">Plant intracellular Ras-group-related LRR protein 4</fullName>
    </submittedName>
</protein>
<dbReference type="InterPro" id="IPR003591">
    <property type="entry name" value="Leu-rich_rpt_typical-subtyp"/>
</dbReference>
<evidence type="ECO:0000313" key="4">
    <source>
        <dbReference type="EMBL" id="PHH52612.1"/>
    </source>
</evidence>
<dbReference type="PANTHER" id="PTHR48051">
    <property type="match status" value="1"/>
</dbReference>
<feature type="compositionally biased region" description="Polar residues" evidence="3">
    <location>
        <begin position="249"/>
        <end position="260"/>
    </location>
</feature>
<keyword evidence="5" id="KW-1185">Reference proteome</keyword>
<feature type="region of interest" description="Disordered" evidence="3">
    <location>
        <begin position="847"/>
        <end position="916"/>
    </location>
</feature>
<feature type="region of interest" description="Disordered" evidence="3">
    <location>
        <begin position="405"/>
        <end position="457"/>
    </location>
</feature>
<dbReference type="STRING" id="1035309.A0A2C5X3N9"/>
<gene>
    <name evidence="4" type="primary">IRL4</name>
    <name evidence="4" type="ORF">CFIMG_005611RA</name>
</gene>
<evidence type="ECO:0000256" key="3">
    <source>
        <dbReference type="SAM" id="MobiDB-lite"/>
    </source>
</evidence>
<name>A0A2C5X3N9_9PEZI</name>
<feature type="compositionally biased region" description="Basic and acidic residues" evidence="3">
    <location>
        <begin position="128"/>
        <end position="144"/>
    </location>
</feature>
<feature type="compositionally biased region" description="Polar residues" evidence="3">
    <location>
        <begin position="109"/>
        <end position="123"/>
    </location>
</feature>
<dbReference type="AlphaFoldDB" id="A0A2C5X3N9"/>
<dbReference type="InterPro" id="IPR001611">
    <property type="entry name" value="Leu-rich_rpt"/>
</dbReference>
<dbReference type="EMBL" id="APWK03000062">
    <property type="protein sequence ID" value="PHH52612.1"/>
    <property type="molecule type" value="Genomic_DNA"/>
</dbReference>
<feature type="compositionally biased region" description="Polar residues" evidence="3">
    <location>
        <begin position="47"/>
        <end position="58"/>
    </location>
</feature>
<accession>A0A2C5X3N9</accession>
<dbReference type="PANTHER" id="PTHR48051:SF27">
    <property type="entry name" value="LEUCINE-RICH REPEAT-CONTAINING PROTEIN 40"/>
    <property type="match status" value="1"/>
</dbReference>
<dbReference type="InterPro" id="IPR050216">
    <property type="entry name" value="LRR_domain-containing"/>
</dbReference>